<dbReference type="Pfam" id="PF04011">
    <property type="entry name" value="LemA"/>
    <property type="match status" value="1"/>
</dbReference>
<dbReference type="InterPro" id="IPR007156">
    <property type="entry name" value="MamQ_LemA"/>
</dbReference>
<dbReference type="AlphaFoldDB" id="A0A1M7TLB2"/>
<accession>A0A1M7TLB2</accession>
<protein>
    <submittedName>
        <fullName evidence="7">LemA protein</fullName>
    </submittedName>
</protein>
<name>A0A1M7TLB2_9BACT</name>
<evidence type="ECO:0000256" key="3">
    <source>
        <dbReference type="ARBA" id="ARBA00022692"/>
    </source>
</evidence>
<dbReference type="RefSeq" id="WP_072697880.1">
    <property type="nucleotide sequence ID" value="NZ_FRDI01000015.1"/>
</dbReference>
<gene>
    <name evidence="7" type="ORF">SAMN02745728_02203</name>
</gene>
<comment type="subcellular location">
    <subcellularLocation>
        <location evidence="1">Membrane</location>
        <topology evidence="1">Single-pass membrane protein</topology>
    </subcellularLocation>
</comment>
<evidence type="ECO:0000256" key="1">
    <source>
        <dbReference type="ARBA" id="ARBA00004167"/>
    </source>
</evidence>
<comment type="similarity">
    <text evidence="2">Belongs to the LemA family.</text>
</comment>
<feature type="transmembrane region" description="Helical" evidence="6">
    <location>
        <begin position="6"/>
        <end position="24"/>
    </location>
</feature>
<keyword evidence="3 6" id="KW-0812">Transmembrane</keyword>
<dbReference type="InterPro" id="IPR023353">
    <property type="entry name" value="LemA-like_dom_sf"/>
</dbReference>
<dbReference type="GO" id="GO:0016020">
    <property type="term" value="C:membrane"/>
    <property type="evidence" value="ECO:0007669"/>
    <property type="project" value="UniProtKB-SubCell"/>
</dbReference>
<sequence>MYITLILLISLPIILVLLAIYIYNSMIRKDRLAKEAWHGIDVQLKRRYDLIPNLVETVKGYAKHESGTLEEVIKLRNSISMNTPIDGQLQKQNLLSGMLKSVFALAENYPDLKANTNFIELQNSLNDIEDNLQDARRYYNATVRDFNTFISIFPNNLLAQKFKFEEKDFFMLEDDSEKQTPKITF</sequence>
<evidence type="ECO:0000313" key="8">
    <source>
        <dbReference type="Proteomes" id="UP000186469"/>
    </source>
</evidence>
<dbReference type="Proteomes" id="UP000186469">
    <property type="component" value="Unassembled WGS sequence"/>
</dbReference>
<dbReference type="OrthoDB" id="9804152at2"/>
<reference evidence="7 8" key="1">
    <citation type="submission" date="2016-12" db="EMBL/GenBank/DDBJ databases">
        <authorList>
            <person name="Song W.-J."/>
            <person name="Kurnit D.M."/>
        </authorList>
    </citation>
    <scope>NUCLEOTIDE SEQUENCE [LARGE SCALE GENOMIC DNA]</scope>
    <source>
        <strain evidence="7 8">DSM 11393</strain>
    </source>
</reference>
<keyword evidence="5 6" id="KW-0472">Membrane</keyword>
<keyword evidence="4 6" id="KW-1133">Transmembrane helix</keyword>
<evidence type="ECO:0000256" key="4">
    <source>
        <dbReference type="ARBA" id="ARBA00022989"/>
    </source>
</evidence>
<keyword evidence="8" id="KW-1185">Reference proteome</keyword>
<dbReference type="PANTHER" id="PTHR34478">
    <property type="entry name" value="PROTEIN LEMA"/>
    <property type="match status" value="1"/>
</dbReference>
<dbReference type="STRING" id="1121455.SAMN02745728_02203"/>
<evidence type="ECO:0000313" key="7">
    <source>
        <dbReference type="EMBL" id="SHN71529.1"/>
    </source>
</evidence>
<evidence type="ECO:0000256" key="2">
    <source>
        <dbReference type="ARBA" id="ARBA00008854"/>
    </source>
</evidence>
<organism evidence="7 8">
    <name type="scientific">Desulfovibrio litoralis DSM 11393</name>
    <dbReference type="NCBI Taxonomy" id="1121455"/>
    <lineage>
        <taxon>Bacteria</taxon>
        <taxon>Pseudomonadati</taxon>
        <taxon>Thermodesulfobacteriota</taxon>
        <taxon>Desulfovibrionia</taxon>
        <taxon>Desulfovibrionales</taxon>
        <taxon>Desulfovibrionaceae</taxon>
        <taxon>Desulfovibrio</taxon>
    </lineage>
</organism>
<dbReference type="Gene3D" id="1.20.1440.20">
    <property type="entry name" value="LemA-like domain"/>
    <property type="match status" value="1"/>
</dbReference>
<proteinExistence type="inferred from homology"/>
<dbReference type="EMBL" id="FRDI01000015">
    <property type="protein sequence ID" value="SHN71529.1"/>
    <property type="molecule type" value="Genomic_DNA"/>
</dbReference>
<dbReference type="SUPFAM" id="SSF140478">
    <property type="entry name" value="LemA-like"/>
    <property type="match status" value="1"/>
</dbReference>
<evidence type="ECO:0000256" key="5">
    <source>
        <dbReference type="ARBA" id="ARBA00023136"/>
    </source>
</evidence>
<dbReference type="PANTHER" id="PTHR34478:SF2">
    <property type="entry name" value="MEMBRANE PROTEIN"/>
    <property type="match status" value="1"/>
</dbReference>
<evidence type="ECO:0000256" key="6">
    <source>
        <dbReference type="SAM" id="Phobius"/>
    </source>
</evidence>